<protein>
    <recommendedName>
        <fullName evidence="13">Ribonuclease 3</fullName>
        <ecNumber evidence="13">3.1.26.3</ecNumber>
    </recommendedName>
    <alternativeName>
        <fullName evidence="13">Ribonuclease III</fullName>
        <shortName evidence="13">RNase III</shortName>
    </alternativeName>
</protein>
<evidence type="ECO:0000256" key="2">
    <source>
        <dbReference type="ARBA" id="ARBA00010183"/>
    </source>
</evidence>
<dbReference type="NCBIfam" id="TIGR02191">
    <property type="entry name" value="RNaseIII"/>
    <property type="match status" value="1"/>
</dbReference>
<dbReference type="RefSeq" id="WP_024926763.1">
    <property type="nucleotide sequence ID" value="NZ_MDEO01000035.1"/>
</dbReference>
<evidence type="ECO:0000256" key="4">
    <source>
        <dbReference type="ARBA" id="ARBA00022552"/>
    </source>
</evidence>
<keyword evidence="3 13" id="KW-0963">Cytoplasm</keyword>
<comment type="caution">
    <text evidence="16">The sequence shown here is derived from an EMBL/GenBank/DDBJ whole genome shotgun (WGS) entry which is preliminary data.</text>
</comment>
<evidence type="ECO:0000256" key="1">
    <source>
        <dbReference type="ARBA" id="ARBA00000109"/>
    </source>
</evidence>
<keyword evidence="13" id="KW-0699">rRNA-binding</keyword>
<keyword evidence="5 13" id="KW-0507">mRNA processing</keyword>
<dbReference type="EMBL" id="MDEO01000035">
    <property type="protein sequence ID" value="OCX14682.1"/>
    <property type="molecule type" value="Genomic_DNA"/>
</dbReference>
<evidence type="ECO:0000313" key="16">
    <source>
        <dbReference type="EMBL" id="OCX14682.1"/>
    </source>
</evidence>
<keyword evidence="4 13" id="KW-0698">rRNA processing</keyword>
<sequence>MTAPKRLTADALAAVLESRTGHAFSDPQRLQRALTHASARGSQAGVDYERFEFLGDRVLGLVIADMLLADFPNAPEGELSVRLNALVNAETLAQIADEIGLAELIRAGSEVRNLAERKRVNLRADALESLIAVIYLDGGIDVARRFIHTYWKPRAGAVGAARRDPKTELQEWAHQATGATPDYSIEGREGPDHDPVFTVRVKVGERAPATGSGRSKREAEQAAATALLVREGVWVPEEGDMP</sequence>
<dbReference type="GO" id="GO:0019843">
    <property type="term" value="F:rRNA binding"/>
    <property type="evidence" value="ECO:0007669"/>
    <property type="project" value="UniProtKB-KW"/>
</dbReference>
<feature type="domain" description="DRBM" evidence="14">
    <location>
        <begin position="164"/>
        <end position="228"/>
    </location>
</feature>
<dbReference type="GO" id="GO:0010468">
    <property type="term" value="P:regulation of gene expression"/>
    <property type="evidence" value="ECO:0007669"/>
    <property type="project" value="TreeGrafter"/>
</dbReference>
<dbReference type="InterPro" id="IPR036389">
    <property type="entry name" value="RNase_III_sf"/>
</dbReference>
<dbReference type="InterPro" id="IPR014720">
    <property type="entry name" value="dsRBD_dom"/>
</dbReference>
<organism evidence="16 17">
    <name type="scientific">Mesorhizobium hungaricum</name>
    <dbReference type="NCBI Taxonomy" id="1566387"/>
    <lineage>
        <taxon>Bacteria</taxon>
        <taxon>Pseudomonadati</taxon>
        <taxon>Pseudomonadota</taxon>
        <taxon>Alphaproteobacteria</taxon>
        <taxon>Hyphomicrobiales</taxon>
        <taxon>Phyllobacteriaceae</taxon>
        <taxon>Mesorhizobium</taxon>
    </lineage>
</organism>
<evidence type="ECO:0000256" key="3">
    <source>
        <dbReference type="ARBA" id="ARBA00022490"/>
    </source>
</evidence>
<dbReference type="Gene3D" id="3.30.160.20">
    <property type="match status" value="1"/>
</dbReference>
<comment type="subcellular location">
    <subcellularLocation>
        <location evidence="13">Cytoplasm</location>
    </subcellularLocation>
</comment>
<keyword evidence="12 13" id="KW-0694">RNA-binding</keyword>
<dbReference type="GO" id="GO:0003725">
    <property type="term" value="F:double-stranded RNA binding"/>
    <property type="evidence" value="ECO:0007669"/>
    <property type="project" value="TreeGrafter"/>
</dbReference>
<dbReference type="OrthoDB" id="9805026at2"/>
<comment type="function">
    <text evidence="13">Digests double-stranded RNA. Involved in the processing of primary rRNA transcript to yield the immediate precursors to the large and small rRNAs (23S and 16S). Processes some mRNAs, and tRNAs when they are encoded in the rRNA operon. Processes pre-crRNA and tracrRNA of type II CRISPR loci if present in the organism.</text>
</comment>
<dbReference type="CDD" id="cd10845">
    <property type="entry name" value="DSRM_RNAse_III_family"/>
    <property type="match status" value="1"/>
</dbReference>
<name>A0A1C2DIT7_9HYPH</name>
<dbReference type="GO" id="GO:0006397">
    <property type="term" value="P:mRNA processing"/>
    <property type="evidence" value="ECO:0007669"/>
    <property type="project" value="UniProtKB-UniRule"/>
</dbReference>
<evidence type="ECO:0000256" key="5">
    <source>
        <dbReference type="ARBA" id="ARBA00022664"/>
    </source>
</evidence>
<feature type="active site" evidence="13">
    <location>
        <position position="56"/>
    </location>
</feature>
<feature type="active site" evidence="13">
    <location>
        <position position="128"/>
    </location>
</feature>
<dbReference type="Proteomes" id="UP000094412">
    <property type="component" value="Unassembled WGS sequence"/>
</dbReference>
<dbReference type="GO" id="GO:0006364">
    <property type="term" value="P:rRNA processing"/>
    <property type="evidence" value="ECO:0007669"/>
    <property type="project" value="UniProtKB-UniRule"/>
</dbReference>
<feature type="domain" description="RNase III" evidence="15">
    <location>
        <begin position="13"/>
        <end position="139"/>
    </location>
</feature>
<feature type="binding site" evidence="13">
    <location>
        <position position="125"/>
    </location>
    <ligand>
        <name>Mg(2+)</name>
        <dbReference type="ChEBI" id="CHEBI:18420"/>
    </ligand>
</feature>
<dbReference type="PROSITE" id="PS50142">
    <property type="entry name" value="RNASE_3_2"/>
    <property type="match status" value="1"/>
</dbReference>
<dbReference type="HAMAP" id="MF_00104">
    <property type="entry name" value="RNase_III"/>
    <property type="match status" value="1"/>
</dbReference>
<dbReference type="PROSITE" id="PS50137">
    <property type="entry name" value="DS_RBD"/>
    <property type="match status" value="1"/>
</dbReference>
<dbReference type="STRING" id="1566387.QV13_19800"/>
<evidence type="ECO:0000259" key="15">
    <source>
        <dbReference type="PROSITE" id="PS50142"/>
    </source>
</evidence>
<evidence type="ECO:0000256" key="11">
    <source>
        <dbReference type="ARBA" id="ARBA00022842"/>
    </source>
</evidence>
<evidence type="ECO:0000256" key="6">
    <source>
        <dbReference type="ARBA" id="ARBA00022694"/>
    </source>
</evidence>
<keyword evidence="7 13" id="KW-0540">Nuclease</keyword>
<keyword evidence="8 13" id="KW-0479">Metal-binding</keyword>
<dbReference type="Gene3D" id="1.10.1520.10">
    <property type="entry name" value="Ribonuclease III domain"/>
    <property type="match status" value="1"/>
</dbReference>
<comment type="similarity">
    <text evidence="2">Belongs to the ribonuclease III family.</text>
</comment>
<evidence type="ECO:0000256" key="10">
    <source>
        <dbReference type="ARBA" id="ARBA00022801"/>
    </source>
</evidence>
<evidence type="ECO:0000256" key="13">
    <source>
        <dbReference type="HAMAP-Rule" id="MF_00104"/>
    </source>
</evidence>
<keyword evidence="11 13" id="KW-0460">Magnesium</keyword>
<dbReference type="PANTHER" id="PTHR11207">
    <property type="entry name" value="RIBONUCLEASE III"/>
    <property type="match status" value="1"/>
</dbReference>
<dbReference type="GO" id="GO:0004525">
    <property type="term" value="F:ribonuclease III activity"/>
    <property type="evidence" value="ECO:0007669"/>
    <property type="project" value="UniProtKB-UniRule"/>
</dbReference>
<dbReference type="AlphaFoldDB" id="A0A1C2DIT7"/>
<dbReference type="SUPFAM" id="SSF54768">
    <property type="entry name" value="dsRNA-binding domain-like"/>
    <property type="match status" value="1"/>
</dbReference>
<feature type="binding site" evidence="13">
    <location>
        <position position="128"/>
    </location>
    <ligand>
        <name>Mg(2+)</name>
        <dbReference type="ChEBI" id="CHEBI:18420"/>
    </ligand>
</feature>
<comment type="catalytic activity">
    <reaction evidence="1 13">
        <text>Endonucleolytic cleavage to 5'-phosphomonoester.</text>
        <dbReference type="EC" id="3.1.26.3"/>
    </reaction>
</comment>
<proteinExistence type="inferred from homology"/>
<dbReference type="PANTHER" id="PTHR11207:SF0">
    <property type="entry name" value="RIBONUCLEASE 3"/>
    <property type="match status" value="1"/>
</dbReference>
<evidence type="ECO:0000259" key="14">
    <source>
        <dbReference type="PROSITE" id="PS50137"/>
    </source>
</evidence>
<keyword evidence="6 13" id="KW-0819">tRNA processing</keyword>
<dbReference type="CDD" id="cd00593">
    <property type="entry name" value="RIBOc"/>
    <property type="match status" value="1"/>
</dbReference>
<evidence type="ECO:0000313" key="17">
    <source>
        <dbReference type="Proteomes" id="UP000094412"/>
    </source>
</evidence>
<dbReference type="GO" id="GO:0046872">
    <property type="term" value="F:metal ion binding"/>
    <property type="evidence" value="ECO:0007669"/>
    <property type="project" value="UniProtKB-KW"/>
</dbReference>
<dbReference type="SUPFAM" id="SSF69065">
    <property type="entry name" value="RNase III domain-like"/>
    <property type="match status" value="1"/>
</dbReference>
<reference evidence="16 17" key="1">
    <citation type="submission" date="2016-08" db="EMBL/GenBank/DDBJ databases">
        <title>Whole genome sequence of Mesorhizobium sp. strain UASWS1009 isolated from industrial sewage.</title>
        <authorList>
            <person name="Crovadore J."/>
            <person name="Calmin G."/>
            <person name="Chablais R."/>
            <person name="Cochard B."/>
            <person name="Lefort F."/>
        </authorList>
    </citation>
    <scope>NUCLEOTIDE SEQUENCE [LARGE SCALE GENOMIC DNA]</scope>
    <source>
        <strain evidence="16 17">UASWS1009</strain>
    </source>
</reference>
<dbReference type="SMART" id="SM00358">
    <property type="entry name" value="DSRM"/>
    <property type="match status" value="1"/>
</dbReference>
<dbReference type="InterPro" id="IPR011907">
    <property type="entry name" value="RNase_III"/>
</dbReference>
<evidence type="ECO:0000256" key="8">
    <source>
        <dbReference type="ARBA" id="ARBA00022723"/>
    </source>
</evidence>
<keyword evidence="10 13" id="KW-0378">Hydrolase</keyword>
<dbReference type="EC" id="3.1.26.3" evidence="13"/>
<dbReference type="PROSITE" id="PS00517">
    <property type="entry name" value="RNASE_3_1"/>
    <property type="match status" value="1"/>
</dbReference>
<evidence type="ECO:0000256" key="12">
    <source>
        <dbReference type="ARBA" id="ARBA00022884"/>
    </source>
</evidence>
<dbReference type="FunFam" id="3.30.160.20:FF:000003">
    <property type="entry name" value="Ribonuclease 3"/>
    <property type="match status" value="1"/>
</dbReference>
<accession>A0A1C2DIT7</accession>
<evidence type="ECO:0000256" key="9">
    <source>
        <dbReference type="ARBA" id="ARBA00022759"/>
    </source>
</evidence>
<gene>
    <name evidence="13" type="primary">rnc</name>
    <name evidence="16" type="ORF">QV13_19800</name>
</gene>
<dbReference type="InterPro" id="IPR000999">
    <property type="entry name" value="RNase_III_dom"/>
</dbReference>
<dbReference type="SMART" id="SM00535">
    <property type="entry name" value="RIBOc"/>
    <property type="match status" value="1"/>
</dbReference>
<evidence type="ECO:0000256" key="7">
    <source>
        <dbReference type="ARBA" id="ARBA00022722"/>
    </source>
</evidence>
<dbReference type="GO" id="GO:0005737">
    <property type="term" value="C:cytoplasm"/>
    <property type="evidence" value="ECO:0007669"/>
    <property type="project" value="UniProtKB-SubCell"/>
</dbReference>
<dbReference type="Pfam" id="PF14622">
    <property type="entry name" value="Ribonucleas_3_3"/>
    <property type="match status" value="1"/>
</dbReference>
<feature type="binding site" evidence="13">
    <location>
        <position position="52"/>
    </location>
    <ligand>
        <name>Mg(2+)</name>
        <dbReference type="ChEBI" id="CHEBI:18420"/>
    </ligand>
</feature>
<comment type="cofactor">
    <cofactor evidence="13">
        <name>Mg(2+)</name>
        <dbReference type="ChEBI" id="CHEBI:18420"/>
    </cofactor>
</comment>
<comment type="subunit">
    <text evidence="13">Homodimer.</text>
</comment>
<dbReference type="GO" id="GO:0008033">
    <property type="term" value="P:tRNA processing"/>
    <property type="evidence" value="ECO:0007669"/>
    <property type="project" value="UniProtKB-KW"/>
</dbReference>
<dbReference type="Pfam" id="PF00035">
    <property type="entry name" value="dsrm"/>
    <property type="match status" value="1"/>
</dbReference>
<keyword evidence="9 13" id="KW-0255">Endonuclease</keyword>
<keyword evidence="17" id="KW-1185">Reference proteome</keyword>